<dbReference type="AlphaFoldDB" id="A0A6N7QPY2"/>
<keyword evidence="18" id="KW-1185">Reference proteome</keyword>
<dbReference type="Gene3D" id="3.40.630.10">
    <property type="entry name" value="Zn peptidases"/>
    <property type="match status" value="2"/>
</dbReference>
<dbReference type="UniPathway" id="UPA00034">
    <property type="reaction ID" value="UER00021"/>
</dbReference>
<gene>
    <name evidence="15 17" type="primary">dapE</name>
    <name evidence="17" type="ORF">GH984_00530</name>
</gene>
<feature type="active site" evidence="15">
    <location>
        <position position="69"/>
    </location>
</feature>
<dbReference type="GO" id="GO:0019877">
    <property type="term" value="P:diaminopimelate biosynthetic process"/>
    <property type="evidence" value="ECO:0007669"/>
    <property type="project" value="UniProtKB-UniRule"/>
</dbReference>
<evidence type="ECO:0000256" key="3">
    <source>
        <dbReference type="ARBA" id="ARBA00011738"/>
    </source>
</evidence>
<dbReference type="Proteomes" id="UP000433788">
    <property type="component" value="Unassembled WGS sequence"/>
</dbReference>
<dbReference type="RefSeq" id="WP_153718272.1">
    <property type="nucleotide sequence ID" value="NZ_WJPP01000001.1"/>
</dbReference>
<evidence type="ECO:0000256" key="13">
    <source>
        <dbReference type="ARBA" id="ARBA00031891"/>
    </source>
</evidence>
<dbReference type="SUPFAM" id="SSF55031">
    <property type="entry name" value="Bacterial exopeptidase dimerisation domain"/>
    <property type="match status" value="1"/>
</dbReference>
<dbReference type="GO" id="GO:0009014">
    <property type="term" value="F:succinyl-diaminopimelate desuccinylase activity"/>
    <property type="evidence" value="ECO:0007669"/>
    <property type="project" value="UniProtKB-UniRule"/>
</dbReference>
<evidence type="ECO:0000256" key="6">
    <source>
        <dbReference type="ARBA" id="ARBA00022605"/>
    </source>
</evidence>
<evidence type="ECO:0000256" key="12">
    <source>
        <dbReference type="ARBA" id="ARBA00023285"/>
    </source>
</evidence>
<dbReference type="GO" id="GO:0050897">
    <property type="term" value="F:cobalt ion binding"/>
    <property type="evidence" value="ECO:0007669"/>
    <property type="project" value="UniProtKB-UniRule"/>
</dbReference>
<feature type="active site" description="Proton acceptor" evidence="15">
    <location>
        <position position="134"/>
    </location>
</feature>
<comment type="catalytic activity">
    <reaction evidence="14 15">
        <text>N-succinyl-(2S,6S)-2,6-diaminopimelate + H2O = (2S,6S)-2,6-diaminopimelate + succinate</text>
        <dbReference type="Rhea" id="RHEA:22608"/>
        <dbReference type="ChEBI" id="CHEBI:15377"/>
        <dbReference type="ChEBI" id="CHEBI:30031"/>
        <dbReference type="ChEBI" id="CHEBI:57609"/>
        <dbReference type="ChEBI" id="CHEBI:58087"/>
        <dbReference type="EC" id="3.5.1.18"/>
    </reaction>
</comment>
<comment type="caution">
    <text evidence="17">The sequence shown here is derived from an EMBL/GenBank/DDBJ whole genome shotgun (WGS) entry which is preliminary data.</text>
</comment>
<dbReference type="NCBIfam" id="TIGR01246">
    <property type="entry name" value="dapE_proteo"/>
    <property type="match status" value="1"/>
</dbReference>
<evidence type="ECO:0000256" key="10">
    <source>
        <dbReference type="ARBA" id="ARBA00022915"/>
    </source>
</evidence>
<dbReference type="InterPro" id="IPR036264">
    <property type="entry name" value="Bact_exopeptidase_dim_dom"/>
</dbReference>
<dbReference type="EC" id="3.5.1.18" evidence="4 15"/>
<dbReference type="InterPro" id="IPR050072">
    <property type="entry name" value="Peptidase_M20A"/>
</dbReference>
<evidence type="ECO:0000256" key="15">
    <source>
        <dbReference type="HAMAP-Rule" id="MF_01690"/>
    </source>
</evidence>
<evidence type="ECO:0000256" key="2">
    <source>
        <dbReference type="ARBA" id="ARBA00006746"/>
    </source>
</evidence>
<dbReference type="InterPro" id="IPR005941">
    <property type="entry name" value="DapE_proteobac"/>
</dbReference>
<keyword evidence="10 15" id="KW-0220">Diaminopimelate biosynthesis</keyword>
<dbReference type="InterPro" id="IPR011650">
    <property type="entry name" value="Peptidase_M20_dimer"/>
</dbReference>
<keyword evidence="7 15" id="KW-0479">Metal-binding</keyword>
<organism evidence="17 18">
    <name type="scientific">Spiribacter salilacus</name>
    <dbReference type="NCBI Taxonomy" id="2664894"/>
    <lineage>
        <taxon>Bacteria</taxon>
        <taxon>Pseudomonadati</taxon>
        <taxon>Pseudomonadota</taxon>
        <taxon>Gammaproteobacteria</taxon>
        <taxon>Chromatiales</taxon>
        <taxon>Ectothiorhodospiraceae</taxon>
        <taxon>Spiribacter</taxon>
    </lineage>
</organism>
<dbReference type="PANTHER" id="PTHR43808:SF31">
    <property type="entry name" value="N-ACETYL-L-CITRULLINE DEACETYLASE"/>
    <property type="match status" value="1"/>
</dbReference>
<dbReference type="SUPFAM" id="SSF53187">
    <property type="entry name" value="Zn-dependent exopeptidases"/>
    <property type="match status" value="1"/>
</dbReference>
<evidence type="ECO:0000256" key="8">
    <source>
        <dbReference type="ARBA" id="ARBA00022801"/>
    </source>
</evidence>
<dbReference type="PANTHER" id="PTHR43808">
    <property type="entry name" value="ACETYLORNITHINE DEACETYLASE"/>
    <property type="match status" value="1"/>
</dbReference>
<name>A0A6N7QPY2_9GAMM</name>
<dbReference type="GO" id="GO:0006526">
    <property type="term" value="P:L-arginine biosynthetic process"/>
    <property type="evidence" value="ECO:0007669"/>
    <property type="project" value="TreeGrafter"/>
</dbReference>
<evidence type="ECO:0000256" key="11">
    <source>
        <dbReference type="ARBA" id="ARBA00023154"/>
    </source>
</evidence>
<keyword evidence="9 15" id="KW-0862">Zinc</keyword>
<keyword evidence="11 15" id="KW-0457">Lysine biosynthesis</keyword>
<accession>A0A6N7QPY2</accession>
<feature type="binding site" evidence="15">
    <location>
        <position position="135"/>
    </location>
    <ligand>
        <name>Zn(2+)</name>
        <dbReference type="ChEBI" id="CHEBI:29105"/>
        <label>2</label>
    </ligand>
</feature>
<keyword evidence="12 15" id="KW-0170">Cobalt</keyword>
<feature type="binding site" evidence="15">
    <location>
        <position position="163"/>
    </location>
    <ligand>
        <name>Zn(2+)</name>
        <dbReference type="ChEBI" id="CHEBI:29105"/>
        <label>1</label>
    </ligand>
</feature>
<feature type="binding site" evidence="15">
    <location>
        <position position="100"/>
    </location>
    <ligand>
        <name>Zn(2+)</name>
        <dbReference type="ChEBI" id="CHEBI:29105"/>
        <label>2</label>
    </ligand>
</feature>
<feature type="domain" description="Peptidase M20 dimerisation" evidence="16">
    <location>
        <begin position="176"/>
        <end position="279"/>
    </location>
</feature>
<feature type="binding site" evidence="15">
    <location>
        <position position="351"/>
    </location>
    <ligand>
        <name>Zn(2+)</name>
        <dbReference type="ChEBI" id="CHEBI:29105"/>
        <label>2</label>
    </ligand>
</feature>
<keyword evidence="8 15" id="KW-0378">Hydrolase</keyword>
<keyword evidence="6 15" id="KW-0028">Amino-acid biosynthesis</keyword>
<feature type="binding site" evidence="15">
    <location>
        <position position="67"/>
    </location>
    <ligand>
        <name>Zn(2+)</name>
        <dbReference type="ChEBI" id="CHEBI:29105"/>
        <label>1</label>
    </ligand>
</feature>
<comment type="function">
    <text evidence="15">Catalyzes the hydrolysis of N-succinyl-L,L-diaminopimelic acid (SDAP), forming succinate and LL-2,6-diaminopimelate (DAP), an intermediate involved in the bacterial biosynthesis of lysine and meso-diaminopimelic acid, an essential component of bacterial cell walls.</text>
</comment>
<evidence type="ECO:0000256" key="9">
    <source>
        <dbReference type="ARBA" id="ARBA00022833"/>
    </source>
</evidence>
<sequence length="385" mass="41241">MDQMTLELTQALVSRRSITPDDAGCQTLIADRLKAIGFAIHHLPVGDVSNVLAIHGQSGPTLLFVGHTDVVPPGVESDWQSPPFTPSIRDGRLYGRGTADMKGSIAAFITACERIAPNQASLPFRIAILLTSDEEGPARDGIAQIAPQLTSYLSSVDYCLVGEPSSRNQLGDTIRVGRRGSLTATVTVAGKGGHVAYPEQVDNPAHRLSQFLGELADTTWDTGTDAFPPTSFQVTHLETDTHTSNMVPGSAIAQFNLRYSPALTHTDIIQRIETIAHRHIGDDQLSLIWHLSAKPFSSEPGALRTAITQAIQATCGIEVEANTAGGTSDGRFIAPLGAEVVELGPVNASIHQIDESIDIAELDQLSELYEATLHRLARLVRAPNQ</sequence>
<feature type="binding site" evidence="15">
    <location>
        <position position="100"/>
    </location>
    <ligand>
        <name>Zn(2+)</name>
        <dbReference type="ChEBI" id="CHEBI:29105"/>
        <label>1</label>
    </ligand>
</feature>
<dbReference type="InterPro" id="IPR001261">
    <property type="entry name" value="ArgE/DapE_CS"/>
</dbReference>
<dbReference type="Pfam" id="PF07687">
    <property type="entry name" value="M20_dimer"/>
    <property type="match status" value="1"/>
</dbReference>
<dbReference type="NCBIfam" id="NF009557">
    <property type="entry name" value="PRK13009.1"/>
    <property type="match status" value="1"/>
</dbReference>
<evidence type="ECO:0000256" key="1">
    <source>
        <dbReference type="ARBA" id="ARBA00005130"/>
    </source>
</evidence>
<evidence type="ECO:0000256" key="7">
    <source>
        <dbReference type="ARBA" id="ARBA00022723"/>
    </source>
</evidence>
<dbReference type="GO" id="GO:0008777">
    <property type="term" value="F:acetylornithine deacetylase activity"/>
    <property type="evidence" value="ECO:0007669"/>
    <property type="project" value="TreeGrafter"/>
</dbReference>
<comment type="subunit">
    <text evidence="3 15">Homodimer.</text>
</comment>
<dbReference type="GO" id="GO:0008270">
    <property type="term" value="F:zinc ion binding"/>
    <property type="evidence" value="ECO:0007669"/>
    <property type="project" value="UniProtKB-UniRule"/>
</dbReference>
<evidence type="ECO:0000256" key="4">
    <source>
        <dbReference type="ARBA" id="ARBA00011921"/>
    </source>
</evidence>
<proteinExistence type="inferred from homology"/>
<evidence type="ECO:0000256" key="5">
    <source>
        <dbReference type="ARBA" id="ARBA00022391"/>
    </source>
</evidence>
<evidence type="ECO:0000259" key="16">
    <source>
        <dbReference type="Pfam" id="PF07687"/>
    </source>
</evidence>
<dbReference type="GO" id="GO:0009089">
    <property type="term" value="P:lysine biosynthetic process via diaminopimelate"/>
    <property type="evidence" value="ECO:0007669"/>
    <property type="project" value="UniProtKB-UniRule"/>
</dbReference>
<comment type="cofactor">
    <cofactor evidence="15">
        <name>Zn(2+)</name>
        <dbReference type="ChEBI" id="CHEBI:29105"/>
    </cofactor>
    <cofactor evidence="15">
        <name>Co(2+)</name>
        <dbReference type="ChEBI" id="CHEBI:48828"/>
    </cofactor>
    <text evidence="15">Binds 2 Zn(2+) or Co(2+) ions per subunit.</text>
</comment>
<protein>
    <recommendedName>
        <fullName evidence="5 15">Succinyl-diaminopimelate desuccinylase</fullName>
        <shortName evidence="15">SDAP desuccinylase</shortName>
        <ecNumber evidence="4 15">3.5.1.18</ecNumber>
    </recommendedName>
    <alternativeName>
        <fullName evidence="13 15">N-succinyl-LL-2,6-diaminoheptanedioate amidohydrolase</fullName>
    </alternativeName>
</protein>
<comment type="similarity">
    <text evidence="2 15">Belongs to the peptidase M20A family. DapE subfamily.</text>
</comment>
<dbReference type="HAMAP" id="MF_01690">
    <property type="entry name" value="DapE"/>
    <property type="match status" value="1"/>
</dbReference>
<dbReference type="Gene3D" id="3.30.70.360">
    <property type="match status" value="1"/>
</dbReference>
<dbReference type="InterPro" id="IPR002933">
    <property type="entry name" value="Peptidase_M20"/>
</dbReference>
<dbReference type="EMBL" id="WJPP01000001">
    <property type="protein sequence ID" value="MRH77198.1"/>
    <property type="molecule type" value="Genomic_DNA"/>
</dbReference>
<comment type="pathway">
    <text evidence="1 15">Amino-acid biosynthesis; L-lysine biosynthesis via DAP pathway; LL-2,6-diaminopimelate from (S)-tetrahydrodipicolinate (succinylase route): step 3/3.</text>
</comment>
<evidence type="ECO:0000256" key="14">
    <source>
        <dbReference type="ARBA" id="ARBA00051301"/>
    </source>
</evidence>
<dbReference type="CDD" id="cd03891">
    <property type="entry name" value="M20_DapE_proteobac"/>
    <property type="match status" value="1"/>
</dbReference>
<evidence type="ECO:0000313" key="18">
    <source>
        <dbReference type="Proteomes" id="UP000433788"/>
    </source>
</evidence>
<evidence type="ECO:0000313" key="17">
    <source>
        <dbReference type="EMBL" id="MRH77198.1"/>
    </source>
</evidence>
<dbReference type="Pfam" id="PF01546">
    <property type="entry name" value="Peptidase_M20"/>
    <property type="match status" value="1"/>
</dbReference>
<dbReference type="PROSITE" id="PS00758">
    <property type="entry name" value="ARGE_DAPE_CPG2_1"/>
    <property type="match status" value="1"/>
</dbReference>
<reference evidence="17 18" key="1">
    <citation type="submission" date="2019-11" db="EMBL/GenBank/DDBJ databases">
        <authorList>
            <person name="Zhang X.Y."/>
        </authorList>
    </citation>
    <scope>NUCLEOTIDE SEQUENCE [LARGE SCALE GENOMIC DNA]</scope>
    <source>
        <strain evidence="17 18">C176</strain>
    </source>
</reference>